<protein>
    <recommendedName>
        <fullName evidence="4">HEAT repeat protein</fullName>
    </recommendedName>
</protein>
<organism evidence="2 3">
    <name type="scientific">Novipirellula galeiformis</name>
    <dbReference type="NCBI Taxonomy" id="2528004"/>
    <lineage>
        <taxon>Bacteria</taxon>
        <taxon>Pseudomonadati</taxon>
        <taxon>Planctomycetota</taxon>
        <taxon>Planctomycetia</taxon>
        <taxon>Pirellulales</taxon>
        <taxon>Pirellulaceae</taxon>
        <taxon>Novipirellula</taxon>
    </lineage>
</organism>
<dbReference type="AlphaFoldDB" id="A0A5C6BFH6"/>
<name>A0A5C6BFH6_9BACT</name>
<dbReference type="SUPFAM" id="SSF48371">
    <property type="entry name" value="ARM repeat"/>
    <property type="match status" value="1"/>
</dbReference>
<dbReference type="OrthoDB" id="286788at2"/>
<dbReference type="Gene3D" id="1.25.10.10">
    <property type="entry name" value="Leucine-rich Repeat Variant"/>
    <property type="match status" value="1"/>
</dbReference>
<comment type="caution">
    <text evidence="2">The sequence shown here is derived from an EMBL/GenBank/DDBJ whole genome shotgun (WGS) entry which is preliminary data.</text>
</comment>
<reference evidence="2 3" key="1">
    <citation type="submission" date="2019-02" db="EMBL/GenBank/DDBJ databases">
        <title>Deep-cultivation of Planctomycetes and their phenomic and genomic characterization uncovers novel biology.</title>
        <authorList>
            <person name="Wiegand S."/>
            <person name="Jogler M."/>
            <person name="Boedeker C."/>
            <person name="Pinto D."/>
            <person name="Vollmers J."/>
            <person name="Rivas-Marin E."/>
            <person name="Kohn T."/>
            <person name="Peeters S.H."/>
            <person name="Heuer A."/>
            <person name="Rast P."/>
            <person name="Oberbeckmann S."/>
            <person name="Bunk B."/>
            <person name="Jeske O."/>
            <person name="Meyerdierks A."/>
            <person name="Storesund J.E."/>
            <person name="Kallscheuer N."/>
            <person name="Luecker S."/>
            <person name="Lage O.M."/>
            <person name="Pohl T."/>
            <person name="Merkel B.J."/>
            <person name="Hornburger P."/>
            <person name="Mueller R.-W."/>
            <person name="Bruemmer F."/>
            <person name="Labrenz M."/>
            <person name="Spormann A.M."/>
            <person name="Op Den Camp H."/>
            <person name="Overmann J."/>
            <person name="Amann R."/>
            <person name="Jetten M.S.M."/>
            <person name="Mascher T."/>
            <person name="Medema M.H."/>
            <person name="Devos D.P."/>
            <person name="Kaster A.-K."/>
            <person name="Ovreas L."/>
            <person name="Rohde M."/>
            <person name="Galperin M.Y."/>
            <person name="Jogler C."/>
        </authorList>
    </citation>
    <scope>NUCLEOTIDE SEQUENCE [LARGE SCALE GENOMIC DNA]</scope>
    <source>
        <strain evidence="2 3">Pla52o</strain>
    </source>
</reference>
<dbReference type="Proteomes" id="UP000316304">
    <property type="component" value="Unassembled WGS sequence"/>
</dbReference>
<feature type="signal peptide" evidence="1">
    <location>
        <begin position="1"/>
        <end position="19"/>
    </location>
</feature>
<sequence length="113" mass="12085" precursor="true">MLRVVFSACLLATCLGMMGCGSDPVPTATAPQAEGQMAKTDQEKMDYLIEMLHRKNSVKKNAQAARALGQMGAFAEPAIAELKKAVEQTSDDKVRSDAQAAIQEIETALTTPE</sequence>
<dbReference type="RefSeq" id="WP_146597540.1">
    <property type="nucleotide sequence ID" value="NZ_SJPT01000018.1"/>
</dbReference>
<dbReference type="PROSITE" id="PS51257">
    <property type="entry name" value="PROKAR_LIPOPROTEIN"/>
    <property type="match status" value="1"/>
</dbReference>
<dbReference type="EMBL" id="SJPT01000018">
    <property type="protein sequence ID" value="TWU10387.1"/>
    <property type="molecule type" value="Genomic_DNA"/>
</dbReference>
<gene>
    <name evidence="2" type="ORF">Pla52o_56690</name>
</gene>
<dbReference type="InterPro" id="IPR011989">
    <property type="entry name" value="ARM-like"/>
</dbReference>
<feature type="chain" id="PRO_5022844666" description="HEAT repeat protein" evidence="1">
    <location>
        <begin position="20"/>
        <end position="113"/>
    </location>
</feature>
<accession>A0A5C6BFH6</accession>
<proteinExistence type="predicted"/>
<evidence type="ECO:0000313" key="3">
    <source>
        <dbReference type="Proteomes" id="UP000316304"/>
    </source>
</evidence>
<evidence type="ECO:0000313" key="2">
    <source>
        <dbReference type="EMBL" id="TWU10387.1"/>
    </source>
</evidence>
<keyword evidence="1" id="KW-0732">Signal</keyword>
<evidence type="ECO:0008006" key="4">
    <source>
        <dbReference type="Google" id="ProtNLM"/>
    </source>
</evidence>
<keyword evidence="3" id="KW-1185">Reference proteome</keyword>
<dbReference type="InterPro" id="IPR016024">
    <property type="entry name" value="ARM-type_fold"/>
</dbReference>
<evidence type="ECO:0000256" key="1">
    <source>
        <dbReference type="SAM" id="SignalP"/>
    </source>
</evidence>